<gene>
    <name evidence="6" type="ORF">FJU11_15025</name>
</gene>
<dbReference type="GO" id="GO:0005829">
    <property type="term" value="C:cytosol"/>
    <property type="evidence" value="ECO:0007669"/>
    <property type="project" value="TreeGrafter"/>
</dbReference>
<sequence length="113" mass="13281">MAARFPFLCTCGNVVPAGERCACQIARARARKARHDARRPNARARGYNRRWEAARRDYLDAFPFCRRCGNPATIVDHITPHRGDDRLFWDRSNWQPLCAPCHNRHKQREEHQQ</sequence>
<evidence type="ECO:0000256" key="4">
    <source>
        <dbReference type="ARBA" id="ARBA00040194"/>
    </source>
</evidence>
<evidence type="ECO:0000313" key="7">
    <source>
        <dbReference type="Proteomes" id="UP000320314"/>
    </source>
</evidence>
<name>A0A506TYI9_9HYPH</name>
<keyword evidence="6" id="KW-0255">Endonuclease</keyword>
<dbReference type="GO" id="GO:0008270">
    <property type="term" value="F:zinc ion binding"/>
    <property type="evidence" value="ECO:0007669"/>
    <property type="project" value="InterPro"/>
</dbReference>
<dbReference type="OrthoDB" id="5292295at2"/>
<accession>A0A506TYI9</accession>
<dbReference type="Pfam" id="PF01844">
    <property type="entry name" value="HNH"/>
    <property type="match status" value="1"/>
</dbReference>
<reference evidence="6 7" key="1">
    <citation type="submission" date="2019-06" db="EMBL/GenBank/DDBJ databases">
        <authorList>
            <person name="Li M."/>
        </authorList>
    </citation>
    <scope>NUCLEOTIDE SEQUENCE [LARGE SCALE GENOMIC DNA]</scope>
    <source>
        <strain evidence="6 7">BGMRC6574</strain>
    </source>
</reference>
<dbReference type="GO" id="GO:0003676">
    <property type="term" value="F:nucleic acid binding"/>
    <property type="evidence" value="ECO:0007669"/>
    <property type="project" value="InterPro"/>
</dbReference>
<protein>
    <recommendedName>
        <fullName evidence="4">Putative HNH nuclease YajD</fullName>
    </recommendedName>
</protein>
<dbReference type="SUPFAM" id="SSF161229">
    <property type="entry name" value="E6 C-terminal domain-like"/>
    <property type="match status" value="1"/>
</dbReference>
<dbReference type="InterPro" id="IPR038575">
    <property type="entry name" value="E6_sf"/>
</dbReference>
<keyword evidence="2" id="KW-0378">Hydrolase</keyword>
<keyword evidence="7" id="KW-1185">Reference proteome</keyword>
<comment type="similarity">
    <text evidence="3">Belongs to the HNH nuclease family.</text>
</comment>
<dbReference type="GO" id="GO:0016787">
    <property type="term" value="F:hydrolase activity"/>
    <property type="evidence" value="ECO:0007669"/>
    <property type="project" value="UniProtKB-KW"/>
</dbReference>
<evidence type="ECO:0000313" key="6">
    <source>
        <dbReference type="EMBL" id="TPW26386.1"/>
    </source>
</evidence>
<dbReference type="PANTHER" id="PTHR41286">
    <property type="entry name" value="HNH NUCLEASE YAJD-RELATED"/>
    <property type="match status" value="1"/>
</dbReference>
<dbReference type="EMBL" id="VHLH01000031">
    <property type="protein sequence ID" value="TPW26386.1"/>
    <property type="molecule type" value="Genomic_DNA"/>
</dbReference>
<dbReference type="Gene3D" id="1.10.30.50">
    <property type="match status" value="1"/>
</dbReference>
<dbReference type="GO" id="GO:0004519">
    <property type="term" value="F:endonuclease activity"/>
    <property type="evidence" value="ECO:0007669"/>
    <property type="project" value="UniProtKB-KW"/>
</dbReference>
<keyword evidence="1" id="KW-0540">Nuclease</keyword>
<dbReference type="InterPro" id="IPR002711">
    <property type="entry name" value="HNH"/>
</dbReference>
<dbReference type="AlphaFoldDB" id="A0A506TYI9"/>
<evidence type="ECO:0000256" key="3">
    <source>
        <dbReference type="ARBA" id="ARBA00038412"/>
    </source>
</evidence>
<feature type="domain" description="HNH nuclease" evidence="5">
    <location>
        <begin position="53"/>
        <end position="103"/>
    </location>
</feature>
<proteinExistence type="inferred from homology"/>
<comment type="caution">
    <text evidence="6">The sequence shown here is derived from an EMBL/GenBank/DDBJ whole genome shotgun (WGS) entry which is preliminary data.</text>
</comment>
<evidence type="ECO:0000259" key="5">
    <source>
        <dbReference type="SMART" id="SM00507"/>
    </source>
</evidence>
<dbReference type="CDD" id="cd00085">
    <property type="entry name" value="HNHc"/>
    <property type="match status" value="1"/>
</dbReference>
<dbReference type="InterPro" id="IPR003615">
    <property type="entry name" value="HNH_nuc"/>
</dbReference>
<dbReference type="PANTHER" id="PTHR41286:SF1">
    <property type="entry name" value="HNH NUCLEASE YAJD-RELATED"/>
    <property type="match status" value="1"/>
</dbReference>
<evidence type="ECO:0000256" key="1">
    <source>
        <dbReference type="ARBA" id="ARBA00022722"/>
    </source>
</evidence>
<dbReference type="Proteomes" id="UP000320314">
    <property type="component" value="Unassembled WGS sequence"/>
</dbReference>
<dbReference type="SMART" id="SM00507">
    <property type="entry name" value="HNHc"/>
    <property type="match status" value="1"/>
</dbReference>
<organism evidence="6 7">
    <name type="scientific">Pararhizobium mangrovi</name>
    <dbReference type="NCBI Taxonomy" id="2590452"/>
    <lineage>
        <taxon>Bacteria</taxon>
        <taxon>Pseudomonadati</taxon>
        <taxon>Pseudomonadota</taxon>
        <taxon>Alphaproteobacteria</taxon>
        <taxon>Hyphomicrobiales</taxon>
        <taxon>Rhizobiaceae</taxon>
        <taxon>Rhizobium/Agrobacterium group</taxon>
        <taxon>Pararhizobium</taxon>
    </lineage>
</organism>
<dbReference type="RefSeq" id="WP_141167898.1">
    <property type="nucleotide sequence ID" value="NZ_VHLH01000031.1"/>
</dbReference>
<evidence type="ECO:0000256" key="2">
    <source>
        <dbReference type="ARBA" id="ARBA00022801"/>
    </source>
</evidence>